<dbReference type="Proteomes" id="UP000436138">
    <property type="component" value="Chromosome"/>
</dbReference>
<dbReference type="EMBL" id="CP047020">
    <property type="protein sequence ID" value="QHA06833.1"/>
    <property type="molecule type" value="Genomic_DNA"/>
</dbReference>
<proteinExistence type="predicted"/>
<organism evidence="1 2">
    <name type="scientific">Streptomyces broussonetiae</name>
    <dbReference type="NCBI Taxonomy" id="2686304"/>
    <lineage>
        <taxon>Bacteria</taxon>
        <taxon>Bacillati</taxon>
        <taxon>Actinomycetota</taxon>
        <taxon>Actinomycetes</taxon>
        <taxon>Kitasatosporales</taxon>
        <taxon>Streptomycetaceae</taxon>
        <taxon>Streptomyces</taxon>
    </lineage>
</organism>
<evidence type="ECO:0000313" key="2">
    <source>
        <dbReference type="Proteomes" id="UP000436138"/>
    </source>
</evidence>
<keyword evidence="2" id="KW-1185">Reference proteome</keyword>
<accession>A0A6I6N2D4</accession>
<sequence>MTFEIRVICDPADTDRVATALNAAFDTGAVRDYPTRDGKRRRLYVTADHRSPCPDLVEHERARNHAAYIGAPDQRTELDWLIAESNAGRCDRNWWLRRAALADRFHPDEQAVYVARALIALDGADVTDNPRDYVRKQYARWITCVCDGIGEGSCPRHPSPDHEPVTDSESE</sequence>
<evidence type="ECO:0000313" key="1">
    <source>
        <dbReference type="EMBL" id="QHA06833.1"/>
    </source>
</evidence>
<gene>
    <name evidence="1" type="ORF">GQF42_29235</name>
</gene>
<reference evidence="1 2" key="1">
    <citation type="submission" date="2019-12" db="EMBL/GenBank/DDBJ databases">
        <title>Streptomyces sp. strain T44 isolated from rhizosphere soil of Broussonetia papyrifera.</title>
        <authorList>
            <person name="Mo P."/>
        </authorList>
    </citation>
    <scope>NUCLEOTIDE SEQUENCE [LARGE SCALE GENOMIC DNA]</scope>
    <source>
        <strain evidence="1 2">T44</strain>
    </source>
</reference>
<name>A0A6I6N2D4_9ACTN</name>
<protein>
    <submittedName>
        <fullName evidence="1">Uncharacterized protein</fullName>
    </submittedName>
</protein>
<dbReference type="KEGG" id="sbro:GQF42_29235"/>
<dbReference type="RefSeq" id="WP_158924762.1">
    <property type="nucleotide sequence ID" value="NZ_CP047020.1"/>
</dbReference>
<dbReference type="AlphaFoldDB" id="A0A6I6N2D4"/>